<protein>
    <recommendedName>
        <fullName evidence="3">Small CPxCG-related zinc finger protein</fullName>
    </recommendedName>
</protein>
<accession>A0ABD6BU81</accession>
<sequence>MRLDCPHCGARLLVSAAERAIQNAPGVDSRLQGGEYTCNECQSDLDVYYF</sequence>
<reference evidence="1 2" key="1">
    <citation type="journal article" date="2019" name="Int. J. Syst. Evol. Microbiol.">
        <title>The Global Catalogue of Microorganisms (GCM) 10K type strain sequencing project: providing services to taxonomists for standard genome sequencing and annotation.</title>
        <authorList>
            <consortium name="The Broad Institute Genomics Platform"/>
            <consortium name="The Broad Institute Genome Sequencing Center for Infectious Disease"/>
            <person name="Wu L."/>
            <person name="Ma J."/>
        </authorList>
    </citation>
    <scope>NUCLEOTIDE SEQUENCE [LARGE SCALE GENOMIC DNA]</scope>
    <source>
        <strain evidence="1 2">CGMCC 1.12859</strain>
    </source>
</reference>
<gene>
    <name evidence="1" type="ORF">ACFSAU_14040</name>
</gene>
<keyword evidence="2" id="KW-1185">Reference proteome</keyword>
<dbReference type="RefSeq" id="WP_267648110.1">
    <property type="nucleotide sequence ID" value="NZ_JANHGR010000003.1"/>
</dbReference>
<evidence type="ECO:0008006" key="3">
    <source>
        <dbReference type="Google" id="ProtNLM"/>
    </source>
</evidence>
<dbReference type="AlphaFoldDB" id="A0ABD6BU81"/>
<proteinExistence type="predicted"/>
<comment type="caution">
    <text evidence="1">The sequence shown here is derived from an EMBL/GenBank/DDBJ whole genome shotgun (WGS) entry which is preliminary data.</text>
</comment>
<name>A0ABD6BU81_9EURY</name>
<dbReference type="Proteomes" id="UP001597139">
    <property type="component" value="Unassembled WGS sequence"/>
</dbReference>
<organism evidence="1 2">
    <name type="scientific">Halolamina litorea</name>
    <dbReference type="NCBI Taxonomy" id="1515593"/>
    <lineage>
        <taxon>Archaea</taxon>
        <taxon>Methanobacteriati</taxon>
        <taxon>Methanobacteriota</taxon>
        <taxon>Stenosarchaea group</taxon>
        <taxon>Halobacteria</taxon>
        <taxon>Halobacteriales</taxon>
        <taxon>Haloferacaceae</taxon>
    </lineage>
</organism>
<evidence type="ECO:0000313" key="1">
    <source>
        <dbReference type="EMBL" id="MFD1568612.1"/>
    </source>
</evidence>
<dbReference type="EMBL" id="JBHUCZ010000012">
    <property type="protein sequence ID" value="MFD1568612.1"/>
    <property type="molecule type" value="Genomic_DNA"/>
</dbReference>
<evidence type="ECO:0000313" key="2">
    <source>
        <dbReference type="Proteomes" id="UP001597139"/>
    </source>
</evidence>